<name>A0AA89C2D2_PINIB</name>
<sequence>MDAESRQRIQKCYTSLLDLDCTPADLLGSLVEKQVLDFDDQERILAEITSKDKAEKFISILITKENSYKPFREVLKKAHEFIGERLDAVEIDYDLIKKGKQIKRAIYFYYLFLSIQLS</sequence>
<feature type="domain" description="CARD" evidence="1">
    <location>
        <begin position="1"/>
        <end position="64"/>
    </location>
</feature>
<evidence type="ECO:0000313" key="3">
    <source>
        <dbReference type="Proteomes" id="UP001186944"/>
    </source>
</evidence>
<dbReference type="InterPro" id="IPR001315">
    <property type="entry name" value="CARD"/>
</dbReference>
<dbReference type="CDD" id="cd01671">
    <property type="entry name" value="CARD"/>
    <property type="match status" value="1"/>
</dbReference>
<comment type="caution">
    <text evidence="2">The sequence shown here is derived from an EMBL/GenBank/DDBJ whole genome shotgun (WGS) entry which is preliminary data.</text>
</comment>
<organism evidence="2 3">
    <name type="scientific">Pinctada imbricata</name>
    <name type="common">Atlantic pearl-oyster</name>
    <name type="synonym">Pinctada martensii</name>
    <dbReference type="NCBI Taxonomy" id="66713"/>
    <lineage>
        <taxon>Eukaryota</taxon>
        <taxon>Metazoa</taxon>
        <taxon>Spiralia</taxon>
        <taxon>Lophotrochozoa</taxon>
        <taxon>Mollusca</taxon>
        <taxon>Bivalvia</taxon>
        <taxon>Autobranchia</taxon>
        <taxon>Pteriomorphia</taxon>
        <taxon>Pterioida</taxon>
        <taxon>Pterioidea</taxon>
        <taxon>Pteriidae</taxon>
        <taxon>Pinctada</taxon>
    </lineage>
</organism>
<dbReference type="Pfam" id="PF00619">
    <property type="entry name" value="CARD"/>
    <property type="match status" value="1"/>
</dbReference>
<dbReference type="Gene3D" id="1.10.533.10">
    <property type="entry name" value="Death Domain, Fas"/>
    <property type="match status" value="1"/>
</dbReference>
<gene>
    <name evidence="2" type="ORF">FSP39_011512</name>
</gene>
<evidence type="ECO:0000259" key="1">
    <source>
        <dbReference type="PROSITE" id="PS50209"/>
    </source>
</evidence>
<accession>A0AA89C2D2</accession>
<dbReference type="AlphaFoldDB" id="A0AA89C2D2"/>
<dbReference type="PROSITE" id="PS50209">
    <property type="entry name" value="CARD"/>
    <property type="match status" value="1"/>
</dbReference>
<proteinExistence type="predicted"/>
<keyword evidence="3" id="KW-1185">Reference proteome</keyword>
<dbReference type="SUPFAM" id="SSF47986">
    <property type="entry name" value="DEATH domain"/>
    <property type="match status" value="1"/>
</dbReference>
<dbReference type="GO" id="GO:0042981">
    <property type="term" value="P:regulation of apoptotic process"/>
    <property type="evidence" value="ECO:0007669"/>
    <property type="project" value="InterPro"/>
</dbReference>
<dbReference type="EMBL" id="VSWD01000003">
    <property type="protein sequence ID" value="KAK3106041.1"/>
    <property type="molecule type" value="Genomic_DNA"/>
</dbReference>
<dbReference type="Proteomes" id="UP001186944">
    <property type="component" value="Unassembled WGS sequence"/>
</dbReference>
<evidence type="ECO:0000313" key="2">
    <source>
        <dbReference type="EMBL" id="KAK3106041.1"/>
    </source>
</evidence>
<protein>
    <recommendedName>
        <fullName evidence="1">CARD domain-containing protein</fullName>
    </recommendedName>
</protein>
<reference evidence="2" key="1">
    <citation type="submission" date="2019-08" db="EMBL/GenBank/DDBJ databases">
        <title>The improved chromosome-level genome for the pearl oyster Pinctada fucata martensii using PacBio sequencing and Hi-C.</title>
        <authorList>
            <person name="Zheng Z."/>
        </authorList>
    </citation>
    <scope>NUCLEOTIDE SEQUENCE</scope>
    <source>
        <strain evidence="2">ZZ-2019</strain>
        <tissue evidence="2">Adductor muscle</tissue>
    </source>
</reference>
<dbReference type="InterPro" id="IPR011029">
    <property type="entry name" value="DEATH-like_dom_sf"/>
</dbReference>